<feature type="transmembrane region" description="Helical" evidence="1">
    <location>
        <begin position="331"/>
        <end position="354"/>
    </location>
</feature>
<evidence type="ECO:0008006" key="4">
    <source>
        <dbReference type="Google" id="ProtNLM"/>
    </source>
</evidence>
<evidence type="ECO:0000313" key="3">
    <source>
        <dbReference type="Proteomes" id="UP000608579"/>
    </source>
</evidence>
<feature type="transmembrane region" description="Helical" evidence="1">
    <location>
        <begin position="301"/>
        <end position="319"/>
    </location>
</feature>
<dbReference type="AlphaFoldDB" id="A0A833E9X0"/>
<keyword evidence="1" id="KW-1133">Transmembrane helix</keyword>
<evidence type="ECO:0000313" key="2">
    <source>
        <dbReference type="EMBL" id="HIQ29175.1"/>
    </source>
</evidence>
<name>A0A833E9X0_CALS0</name>
<sequence length="370" mass="42208">MNRNLQEIISAAIMVFTLSYFIHHPTIPNKIYSDIVAFYTQRPSFAEGKIPYIEFEFEYPPLSGFLSYLCVKAGGSLTSYYNCFSGILLIFTLALSVTAYGISRLLKRELSLIYLLLLPSMIIYLVYNYDIIFSFFILLSLYFYYKKRYLASGMALGFSIVTKLMGFILIPVLIRGISREGKLAILSAAVIIPVVVNGILALVNYDVWIRTYLYHVEWGLENSWLVNFFQDPETWDTAKAVSLLMAGYMLLRVYTLNNIDDKVIHSLIVLNVWLLTTYVYTPQMNLWVLPFYAILGRTFPLIYAYELANALIILTWFISPNPTAAFSIPQIISTVRALILAILTLQLAYVAGVFKPKLEATLARYMGKAR</sequence>
<feature type="transmembrane region" description="Helical" evidence="1">
    <location>
        <begin position="263"/>
        <end position="281"/>
    </location>
</feature>
<keyword evidence="1" id="KW-0812">Transmembrane</keyword>
<keyword evidence="1" id="KW-0472">Membrane</keyword>
<feature type="transmembrane region" description="Helical" evidence="1">
    <location>
        <begin position="112"/>
        <end position="145"/>
    </location>
</feature>
<proteinExistence type="predicted"/>
<dbReference type="Proteomes" id="UP000608579">
    <property type="component" value="Unassembled WGS sequence"/>
</dbReference>
<feature type="transmembrane region" description="Helical" evidence="1">
    <location>
        <begin position="79"/>
        <end position="100"/>
    </location>
</feature>
<evidence type="ECO:0000256" key="1">
    <source>
        <dbReference type="SAM" id="Phobius"/>
    </source>
</evidence>
<accession>A0A833E9X0</accession>
<dbReference type="EMBL" id="DQVM01000026">
    <property type="protein sequence ID" value="HIQ29175.1"/>
    <property type="molecule type" value="Genomic_DNA"/>
</dbReference>
<comment type="caution">
    <text evidence="2">The sequence shown here is derived from an EMBL/GenBank/DDBJ whole genome shotgun (WGS) entry which is preliminary data.</text>
</comment>
<feature type="transmembrane region" description="Helical" evidence="1">
    <location>
        <begin position="151"/>
        <end position="174"/>
    </location>
</feature>
<feature type="transmembrane region" description="Helical" evidence="1">
    <location>
        <begin position="183"/>
        <end position="203"/>
    </location>
</feature>
<organism evidence="2 3">
    <name type="scientific">Caldiarchaeum subterraneum</name>
    <dbReference type="NCBI Taxonomy" id="311458"/>
    <lineage>
        <taxon>Archaea</taxon>
        <taxon>Nitrososphaerota</taxon>
        <taxon>Candidatus Caldarchaeales</taxon>
        <taxon>Candidatus Caldarchaeaceae</taxon>
        <taxon>Candidatus Caldarchaeum</taxon>
    </lineage>
</organism>
<protein>
    <recommendedName>
        <fullName evidence="4">DUF2029 domain-containing protein</fullName>
    </recommendedName>
</protein>
<gene>
    <name evidence="2" type="ORF">EYH45_01275</name>
</gene>
<reference evidence="2" key="1">
    <citation type="journal article" date="2020" name="ISME J.">
        <title>Gammaproteobacteria mediating utilization of methyl-, sulfur- and petroleum organic compounds in deep ocean hydrothermal plumes.</title>
        <authorList>
            <person name="Zhou Z."/>
            <person name="Liu Y."/>
            <person name="Pan J."/>
            <person name="Cron B.R."/>
            <person name="Toner B.M."/>
            <person name="Anantharaman K."/>
            <person name="Breier J.A."/>
            <person name="Dick G.J."/>
            <person name="Li M."/>
        </authorList>
    </citation>
    <scope>NUCLEOTIDE SEQUENCE</scope>
    <source>
        <strain evidence="2">SZUA-1515</strain>
    </source>
</reference>